<reference evidence="1 2" key="1">
    <citation type="journal article" date="2018" name="G3 (Bethesda)">
        <title>Phylogenetic and Phylogenomic Definition of Rhizopus Species.</title>
        <authorList>
            <person name="Gryganskyi A.P."/>
            <person name="Golan J."/>
            <person name="Dolatabadi S."/>
            <person name="Mondo S."/>
            <person name="Robb S."/>
            <person name="Idnurm A."/>
            <person name="Muszewska A."/>
            <person name="Steczkiewicz K."/>
            <person name="Masonjones S."/>
            <person name="Liao H.L."/>
            <person name="Gajdeczka M.T."/>
            <person name="Anike F."/>
            <person name="Vuek A."/>
            <person name="Anishchenko I.M."/>
            <person name="Voigt K."/>
            <person name="de Hoog G.S."/>
            <person name="Smith M.E."/>
            <person name="Heitman J."/>
            <person name="Vilgalys R."/>
            <person name="Stajich J.E."/>
        </authorList>
    </citation>
    <scope>NUCLEOTIDE SEQUENCE [LARGE SCALE GENOMIC DNA]</scope>
    <source>
        <strain evidence="1 2">LSU 92-RS-03</strain>
    </source>
</reference>
<evidence type="ECO:0000313" key="1">
    <source>
        <dbReference type="EMBL" id="RCH90209.1"/>
    </source>
</evidence>
<evidence type="ECO:0000313" key="2">
    <source>
        <dbReference type="Proteomes" id="UP000253551"/>
    </source>
</evidence>
<sequence>MNYDELGDILMNLQNQENEREDEQFAYILEEEDIAIVEKFKYGLAQYDEEEEMLNGLFLESQKNKSRYATSVLHEMWNASPQIYFARERRRRKDRMDFTEQY</sequence>
<dbReference type="EMBL" id="PJQM01003198">
    <property type="protein sequence ID" value="RCH90209.1"/>
    <property type="molecule type" value="Genomic_DNA"/>
</dbReference>
<gene>
    <name evidence="1" type="ORF">CU098_005117</name>
</gene>
<proteinExistence type="predicted"/>
<comment type="caution">
    <text evidence="1">The sequence shown here is derived from an EMBL/GenBank/DDBJ whole genome shotgun (WGS) entry which is preliminary data.</text>
</comment>
<protein>
    <submittedName>
        <fullName evidence="1">Uncharacterized protein</fullName>
    </submittedName>
</protein>
<accession>A0A367JK09</accession>
<keyword evidence="2" id="KW-1185">Reference proteome</keyword>
<name>A0A367JK09_RHIST</name>
<organism evidence="1 2">
    <name type="scientific">Rhizopus stolonifer</name>
    <name type="common">Rhizopus nigricans</name>
    <dbReference type="NCBI Taxonomy" id="4846"/>
    <lineage>
        <taxon>Eukaryota</taxon>
        <taxon>Fungi</taxon>
        <taxon>Fungi incertae sedis</taxon>
        <taxon>Mucoromycota</taxon>
        <taxon>Mucoromycotina</taxon>
        <taxon>Mucoromycetes</taxon>
        <taxon>Mucorales</taxon>
        <taxon>Mucorineae</taxon>
        <taxon>Rhizopodaceae</taxon>
        <taxon>Rhizopus</taxon>
    </lineage>
</organism>
<dbReference type="AlphaFoldDB" id="A0A367JK09"/>
<dbReference type="Proteomes" id="UP000253551">
    <property type="component" value="Unassembled WGS sequence"/>
</dbReference>